<dbReference type="EMBL" id="LKHV02000001">
    <property type="protein sequence ID" value="MCS5707587.1"/>
    <property type="molecule type" value="Genomic_DNA"/>
</dbReference>
<evidence type="ECO:0000313" key="12">
    <source>
        <dbReference type="EMBL" id="KRG19590.1"/>
    </source>
</evidence>
<dbReference type="SUPFAM" id="SSF53686">
    <property type="entry name" value="Tryptophan synthase beta subunit-like PLP-dependent enzymes"/>
    <property type="match status" value="1"/>
</dbReference>
<dbReference type="GO" id="GO:0016829">
    <property type="term" value="F:lyase activity"/>
    <property type="evidence" value="ECO:0007669"/>
    <property type="project" value="UniProtKB-KW"/>
</dbReference>
<reference evidence="12" key="1">
    <citation type="submission" date="2015-09" db="EMBL/GenBank/DDBJ databases">
        <title>Draft Genome Sequences of Two Novel Amoeba-resistant Intranuclear Bacteria, Candidatus Berkiella cookevillensis and Candidatus Berkiella aquae.</title>
        <authorList>
            <person name="Mehari Y.T."/>
            <person name="Arivett B.A."/>
            <person name="Farone A.L."/>
            <person name="Gunderson J.H."/>
            <person name="Farone M.B."/>
        </authorList>
    </citation>
    <scope>NUCLEOTIDE SEQUENCE [LARGE SCALE GENOMIC DNA]</scope>
    <source>
        <strain evidence="12">CC99</strain>
    </source>
</reference>
<reference evidence="13" key="3">
    <citation type="submission" date="2021-06" db="EMBL/GenBank/DDBJ databases">
        <title>Genomic Description and Analysis of Intracellular Bacteria, Candidatus Berkiella cookevillensis and Candidatus Berkiella aquae.</title>
        <authorList>
            <person name="Kidane D.T."/>
            <person name="Mehari Y.T."/>
            <person name="Rice F.C."/>
            <person name="Arivett B.A."/>
            <person name="Farone A.L."/>
            <person name="Berk S.G."/>
            <person name="Farone M.B."/>
        </authorList>
    </citation>
    <scope>NUCLEOTIDE SEQUENCE</scope>
    <source>
        <strain evidence="13">CC99</strain>
    </source>
</reference>
<accession>A0A0Q9YGC8</accession>
<evidence type="ECO:0000259" key="11">
    <source>
        <dbReference type="PROSITE" id="PS51371"/>
    </source>
</evidence>
<comment type="caution">
    <text evidence="12">The sequence shown here is derived from an EMBL/GenBank/DDBJ whole genome shotgun (WGS) entry which is preliminary data.</text>
</comment>
<dbReference type="PROSITE" id="PS51371">
    <property type="entry name" value="CBS"/>
    <property type="match status" value="1"/>
</dbReference>
<dbReference type="AlphaFoldDB" id="A0A0Q9YGC8"/>
<dbReference type="STRING" id="437022.CC99x_00603"/>
<dbReference type="SMART" id="SM00116">
    <property type="entry name" value="CBS"/>
    <property type="match status" value="2"/>
</dbReference>
<dbReference type="OrthoDB" id="9805733at2"/>
<dbReference type="GO" id="GO:0004124">
    <property type="term" value="F:cysteine synthase activity"/>
    <property type="evidence" value="ECO:0007669"/>
    <property type="project" value="UniProtKB-EC"/>
</dbReference>
<dbReference type="RefSeq" id="WP_057623512.1">
    <property type="nucleotide sequence ID" value="NZ_LKHV02000001.1"/>
</dbReference>
<dbReference type="InterPro" id="IPR050214">
    <property type="entry name" value="Cys_Synth/Cystath_Beta-Synth"/>
</dbReference>
<dbReference type="Gene3D" id="3.40.50.1100">
    <property type="match status" value="2"/>
</dbReference>
<evidence type="ECO:0000256" key="9">
    <source>
        <dbReference type="ARBA" id="ARBA00079153"/>
    </source>
</evidence>
<evidence type="ECO:0000256" key="1">
    <source>
        <dbReference type="ARBA" id="ARBA00001933"/>
    </source>
</evidence>
<comment type="catalytic activity">
    <reaction evidence="6">
        <text>O-acetyl-L-serine + hydrogen sulfide = L-cysteine + acetate</text>
        <dbReference type="Rhea" id="RHEA:14829"/>
        <dbReference type="ChEBI" id="CHEBI:29919"/>
        <dbReference type="ChEBI" id="CHEBI:30089"/>
        <dbReference type="ChEBI" id="CHEBI:35235"/>
        <dbReference type="ChEBI" id="CHEBI:58340"/>
        <dbReference type="EC" id="2.5.1.47"/>
    </reaction>
</comment>
<proteinExistence type="inferred from homology"/>
<comment type="similarity">
    <text evidence="3">Belongs to the cysteine synthase/cystathionine beta-synthase family.</text>
</comment>
<evidence type="ECO:0000256" key="7">
    <source>
        <dbReference type="ARBA" id="ARBA00072081"/>
    </source>
</evidence>
<evidence type="ECO:0000256" key="3">
    <source>
        <dbReference type="ARBA" id="ARBA00007103"/>
    </source>
</evidence>
<evidence type="ECO:0000256" key="6">
    <source>
        <dbReference type="ARBA" id="ARBA00047931"/>
    </source>
</evidence>
<name>A0A0Q9YGC8_9GAMM</name>
<comment type="cofactor">
    <cofactor evidence="1">
        <name>pyridoxal 5'-phosphate</name>
        <dbReference type="ChEBI" id="CHEBI:597326"/>
    </cofactor>
</comment>
<dbReference type="InterPro" id="IPR001216">
    <property type="entry name" value="P-phosphate_BS"/>
</dbReference>
<evidence type="ECO:0000256" key="2">
    <source>
        <dbReference type="ARBA" id="ARBA00004962"/>
    </source>
</evidence>
<dbReference type="InterPro" id="IPR036052">
    <property type="entry name" value="TrpB-like_PALP_sf"/>
</dbReference>
<dbReference type="PROSITE" id="PS00901">
    <property type="entry name" value="CYS_SYNTHASE"/>
    <property type="match status" value="1"/>
</dbReference>
<evidence type="ECO:0000256" key="10">
    <source>
        <dbReference type="PROSITE-ProRule" id="PRU00703"/>
    </source>
</evidence>
<protein>
    <recommendedName>
        <fullName evidence="7">Cysteine synthase B</fullName>
        <ecNumber evidence="4">2.5.1.47</ecNumber>
    </recommendedName>
    <alternativeName>
        <fullName evidence="8">O-acetylserine (thiol)-lyase B</fullName>
    </alternativeName>
    <alternativeName>
        <fullName evidence="9">O-acetylserine sulfhydrylase B</fullName>
    </alternativeName>
</protein>
<dbReference type="InterPro" id="IPR000644">
    <property type="entry name" value="CBS_dom"/>
</dbReference>
<organism evidence="12">
    <name type="scientific">Candidatus Berkiella cookevillensis</name>
    <dbReference type="NCBI Taxonomy" id="437022"/>
    <lineage>
        <taxon>Bacteria</taxon>
        <taxon>Pseudomonadati</taxon>
        <taxon>Pseudomonadota</taxon>
        <taxon>Gammaproteobacteria</taxon>
        <taxon>Candidatus Berkiellales</taxon>
        <taxon>Candidatus Berkiellaceae</taxon>
        <taxon>Candidatus Berkiella</taxon>
    </lineage>
</organism>
<reference evidence="13" key="2">
    <citation type="journal article" date="2016" name="Genome Announc.">
        <title>Draft Genome Sequences of Two Novel Amoeba-Resistant Intranuclear Bacteria, 'Candidatus Berkiella cookevillensis' and 'Candidatus Berkiella aquae'.</title>
        <authorList>
            <person name="Mehari Y.T."/>
            <person name="Arivett B.A."/>
            <person name="Farone A.L."/>
            <person name="Gunderson J.H."/>
            <person name="Farone M.B."/>
        </authorList>
    </citation>
    <scope>NUCLEOTIDE SEQUENCE</scope>
    <source>
        <strain evidence="13">CC99</strain>
    </source>
</reference>
<feature type="domain" description="CBS" evidence="11">
    <location>
        <begin position="336"/>
        <end position="398"/>
    </location>
</feature>
<dbReference type="Gene3D" id="3.10.580.10">
    <property type="entry name" value="CBS-domain"/>
    <property type="match status" value="1"/>
</dbReference>
<dbReference type="Proteomes" id="UP000051494">
    <property type="component" value="Unassembled WGS sequence"/>
</dbReference>
<evidence type="ECO:0000256" key="5">
    <source>
        <dbReference type="ARBA" id="ARBA00022898"/>
    </source>
</evidence>
<sequence>MEYKSNILECIGSTPLVKLNKVVDSKSATILVKCEFLNPSGSIKDRIAHYIIEQAEKAGKLKPGGIIVENTSGNTGLALAMVAAVKGYRCIFTMPDKMSLEKINMIKSFGAEVVVTPTDVAGDSPDHYVNTAKRIAQELPNAFYVNQYHCKENIDAHYHSTGKELWQQTKGKFDAFVAGTGTGGTISGVGRYLKEKNKDIKIIGVDPIGSIHYDYFYTKKLVEPQIYKVEGIGEDILCEALDFSVVDEMIQTNDKEAFVTARRLIREEGLFCGGSSGAIVFGALQVAKRLGPGKTVITVLTDSGSRYISKFLNDAWMKDHGFSNTGNELGSVYDLMQTQNQALLTARVNETVKDLITKLKNNGISQMPIVDENNKPMAIVHEIDILHKLQAGDIRYESLAHEVAQPLKGIVSPNSSLMNLNKIFDQEQVAIVVDKEKLVGIISKIDMIEYMMRKMNG</sequence>
<dbReference type="EC" id="2.5.1.47" evidence="4"/>
<dbReference type="PATRIC" id="fig|1590042.3.peg.620"/>
<keyword evidence="12" id="KW-0456">Lyase</keyword>
<dbReference type="CDD" id="cd01561">
    <property type="entry name" value="CBS_like"/>
    <property type="match status" value="1"/>
</dbReference>
<dbReference type="InterPro" id="IPR001926">
    <property type="entry name" value="TrpB-like_PALP"/>
</dbReference>
<evidence type="ECO:0000313" key="14">
    <source>
        <dbReference type="Proteomes" id="UP000051494"/>
    </source>
</evidence>
<evidence type="ECO:0000256" key="8">
    <source>
        <dbReference type="ARBA" id="ARBA00078257"/>
    </source>
</evidence>
<evidence type="ECO:0000313" key="13">
    <source>
        <dbReference type="EMBL" id="MCS5707587.1"/>
    </source>
</evidence>
<dbReference type="Pfam" id="PF00291">
    <property type="entry name" value="PALP"/>
    <property type="match status" value="1"/>
</dbReference>
<gene>
    <name evidence="12" type="primary">cbs</name>
    <name evidence="13" type="ORF">CC99x_001575</name>
    <name evidence="12" type="ORF">CC99x_00603</name>
</gene>
<dbReference type="Pfam" id="PF00571">
    <property type="entry name" value="CBS"/>
    <property type="match status" value="2"/>
</dbReference>
<keyword evidence="5" id="KW-0663">Pyridoxal phosphate</keyword>
<comment type="pathway">
    <text evidence="2">Amino-acid biosynthesis; L-cysteine biosynthesis; L-cysteine from L-serine: step 2/2.</text>
</comment>
<evidence type="ECO:0000256" key="4">
    <source>
        <dbReference type="ARBA" id="ARBA00012681"/>
    </source>
</evidence>
<dbReference type="EMBL" id="LKHV01000002">
    <property type="protein sequence ID" value="KRG19590.1"/>
    <property type="molecule type" value="Genomic_DNA"/>
</dbReference>
<dbReference type="FunFam" id="3.40.50.1100:FF:000003">
    <property type="entry name" value="Cystathionine beta-synthase"/>
    <property type="match status" value="1"/>
</dbReference>
<keyword evidence="10" id="KW-0129">CBS domain</keyword>
<keyword evidence="14" id="KW-1185">Reference proteome</keyword>
<dbReference type="FunFam" id="3.40.50.1100:FF:000118">
    <property type="entry name" value="Related to CYS4-cystathionine beta-synthase"/>
    <property type="match status" value="1"/>
</dbReference>
<dbReference type="GO" id="GO:0006535">
    <property type="term" value="P:cysteine biosynthetic process from serine"/>
    <property type="evidence" value="ECO:0007669"/>
    <property type="project" value="InterPro"/>
</dbReference>
<dbReference type="InterPro" id="IPR046342">
    <property type="entry name" value="CBS_dom_sf"/>
</dbReference>
<dbReference type="SUPFAM" id="SSF54631">
    <property type="entry name" value="CBS-domain pair"/>
    <property type="match status" value="1"/>
</dbReference>
<dbReference type="PANTHER" id="PTHR10314">
    <property type="entry name" value="CYSTATHIONINE BETA-SYNTHASE"/>
    <property type="match status" value="1"/>
</dbReference>